<evidence type="ECO:0000313" key="7">
    <source>
        <dbReference type="Proteomes" id="UP001060771"/>
    </source>
</evidence>
<sequence length="604" mass="69101">MTVVIGFNWPVEHDNAVAVIVDGELVFASEEERWTRHKHSPREPPINALKQAFQYLKKKYGIKPKEVDAYAVNFGPELMPSKFRRDLLLSNLLNLLGIREFRSYWRRSGRSKPLIEFSLELFRYYLRADYLSFAEHMIRFVVHDLGEEVPGEVRVVPVPHHLAHAASAYYFSGFTNATVLTVDGSGEFESTVVWRVKNGEFEKVVSLPTYYGSLGLLYEEVSWTIGYDHLEGPGKVMGLAPYGQRSKYYEKLRSYFRFDDGDYPYYITVDGSRPRVLKDADYREPYRFISNSLFNGRVPWDPRGDLNRDAVDLAWAVQAITEEAMLRLAEWAREHTNEQYLALAGGVALNAKANMVIHYAKLFSDLFIFPAANDAGTTVGAAAYVYEHILGGKMKRQRLRTGYLGPEYSDDEVRKVVERSRFKAEYIGDDVNEVAELVSKGYVIAWYQGRAELGPRALGNRSIVADPRRADMWRVVNNIKGREWWRPLAPSLLVEGAGKYFIDPVPHQFMILMFRFREGMKEVVPAVYHVDGTARPQTVAKDENPTWYELIRAFKDITGEGIILNTSFNLAGEPLVETPQNALKSYALGGFDAIYMQGWLIRKR</sequence>
<dbReference type="Gene3D" id="3.90.870.20">
    <property type="entry name" value="Carbamoyltransferase, C-terminal domain"/>
    <property type="match status" value="1"/>
</dbReference>
<proteinExistence type="inferred from homology"/>
<evidence type="ECO:0000256" key="1">
    <source>
        <dbReference type="ARBA" id="ARBA00006129"/>
    </source>
</evidence>
<dbReference type="AlphaFoldDB" id="A0A830E3Z6"/>
<dbReference type="Proteomes" id="UP001060771">
    <property type="component" value="Chromosome"/>
</dbReference>
<dbReference type="RefSeq" id="WP_188603941.1">
    <property type="nucleotide sequence ID" value="NZ_AP026830.1"/>
</dbReference>
<evidence type="ECO:0000313" key="6">
    <source>
        <dbReference type="Proteomes" id="UP000657075"/>
    </source>
</evidence>
<reference evidence="5" key="2">
    <citation type="submission" date="2020-09" db="EMBL/GenBank/DDBJ databases">
        <authorList>
            <person name="Sun Q."/>
            <person name="Ohkuma M."/>
        </authorList>
    </citation>
    <scope>NUCLEOTIDE SEQUENCE</scope>
    <source>
        <strain evidence="5">JCM 11219</strain>
    </source>
</reference>
<organism evidence="5 6">
    <name type="scientific">Vulcanisaeta souniana JCM 11219</name>
    <dbReference type="NCBI Taxonomy" id="1293586"/>
    <lineage>
        <taxon>Archaea</taxon>
        <taxon>Thermoproteota</taxon>
        <taxon>Thermoprotei</taxon>
        <taxon>Thermoproteales</taxon>
        <taxon>Thermoproteaceae</taxon>
        <taxon>Vulcanisaeta</taxon>
    </lineage>
</organism>
<dbReference type="PANTHER" id="PTHR34847:SF1">
    <property type="entry name" value="NODULATION PROTEIN U"/>
    <property type="match status" value="1"/>
</dbReference>
<dbReference type="Proteomes" id="UP000657075">
    <property type="component" value="Unassembled WGS sequence"/>
</dbReference>
<dbReference type="SUPFAM" id="SSF53067">
    <property type="entry name" value="Actin-like ATPase domain"/>
    <property type="match status" value="1"/>
</dbReference>
<dbReference type="EMBL" id="BMNM01000011">
    <property type="protein sequence ID" value="GGI84420.1"/>
    <property type="molecule type" value="Genomic_DNA"/>
</dbReference>
<evidence type="ECO:0000313" key="4">
    <source>
        <dbReference type="EMBL" id="BDR92682.1"/>
    </source>
</evidence>
<evidence type="ECO:0000313" key="5">
    <source>
        <dbReference type="EMBL" id="GGI84420.1"/>
    </source>
</evidence>
<dbReference type="Pfam" id="PF16861">
    <property type="entry name" value="Carbam_trans_C"/>
    <property type="match status" value="1"/>
</dbReference>
<dbReference type="InterPro" id="IPR051338">
    <property type="entry name" value="NodU/CmcH_Carbamoyltrnsfr"/>
</dbReference>
<dbReference type="PANTHER" id="PTHR34847">
    <property type="entry name" value="NODULATION PROTEIN U"/>
    <property type="match status" value="1"/>
</dbReference>
<evidence type="ECO:0000259" key="2">
    <source>
        <dbReference type="Pfam" id="PF02543"/>
    </source>
</evidence>
<reference evidence="7" key="3">
    <citation type="submission" date="2022-09" db="EMBL/GenBank/DDBJ databases">
        <title>Complete genome sequence of Vulcanisaeta souniana.</title>
        <authorList>
            <person name="Kato S."/>
            <person name="Itoh T."/>
            <person name="Ohkuma M."/>
        </authorList>
    </citation>
    <scope>NUCLEOTIDE SEQUENCE [LARGE SCALE GENOMIC DNA]</scope>
    <source>
        <strain evidence="7">JCM 11219</strain>
    </source>
</reference>
<gene>
    <name evidence="5" type="ORF">GCM10007112_21730</name>
    <name evidence="4" type="ORF">Vsou_17750</name>
</gene>
<dbReference type="CDD" id="cd24098">
    <property type="entry name" value="ASKHA_NBD_TobZ_N"/>
    <property type="match status" value="1"/>
</dbReference>
<reference evidence="5" key="1">
    <citation type="journal article" date="2014" name="Int. J. Syst. Evol. Microbiol.">
        <title>Complete genome sequence of Corynebacterium casei LMG S-19264T (=DSM 44701T), isolated from a smear-ripened cheese.</title>
        <authorList>
            <consortium name="US DOE Joint Genome Institute (JGI-PGF)"/>
            <person name="Walter F."/>
            <person name="Albersmeier A."/>
            <person name="Kalinowski J."/>
            <person name="Ruckert C."/>
        </authorList>
    </citation>
    <scope>NUCLEOTIDE SEQUENCE</scope>
    <source>
        <strain evidence="5">JCM 11219</strain>
    </source>
</reference>
<dbReference type="InterPro" id="IPR031730">
    <property type="entry name" value="Carbam_trans_C"/>
</dbReference>
<dbReference type="GeneID" id="76207320"/>
<dbReference type="Pfam" id="PF02543">
    <property type="entry name" value="Carbam_trans_N"/>
    <property type="match status" value="1"/>
</dbReference>
<dbReference type="OrthoDB" id="42122at2157"/>
<accession>A0A830E3Z6</accession>
<name>A0A830E3Z6_9CREN</name>
<dbReference type="Gene3D" id="3.30.420.40">
    <property type="match status" value="2"/>
</dbReference>
<reference evidence="4" key="4">
    <citation type="journal article" date="2023" name="Microbiol. Resour. Announc.">
        <title>Complete Genome Sequence of Vulcanisaeta souniana Strain IC-059, a Hyperthermophilic Archaeon Isolated from Hot Spring Water in Japan.</title>
        <authorList>
            <person name="Kato S."/>
            <person name="Itoh T."/>
            <person name="Wu L."/>
            <person name="Ma J."/>
            <person name="Ohkuma M."/>
        </authorList>
    </citation>
    <scope>NUCLEOTIDE SEQUENCE</scope>
    <source>
        <strain evidence="4">JCM 11219</strain>
    </source>
</reference>
<protein>
    <submittedName>
        <fullName evidence="5">Nodulation protein</fullName>
    </submittedName>
</protein>
<dbReference type="InterPro" id="IPR043129">
    <property type="entry name" value="ATPase_NBD"/>
</dbReference>
<comment type="similarity">
    <text evidence="1">Belongs to the NodU/CmcH family.</text>
</comment>
<feature type="domain" description="Carbamoyltransferase" evidence="2">
    <location>
        <begin position="12"/>
        <end position="382"/>
    </location>
</feature>
<evidence type="ECO:0000259" key="3">
    <source>
        <dbReference type="Pfam" id="PF16861"/>
    </source>
</evidence>
<dbReference type="InterPro" id="IPR003696">
    <property type="entry name" value="Carbtransf_dom"/>
</dbReference>
<dbReference type="GO" id="GO:0003824">
    <property type="term" value="F:catalytic activity"/>
    <property type="evidence" value="ECO:0007669"/>
    <property type="project" value="InterPro"/>
</dbReference>
<dbReference type="EMBL" id="AP026830">
    <property type="protein sequence ID" value="BDR92682.1"/>
    <property type="molecule type" value="Genomic_DNA"/>
</dbReference>
<dbReference type="InterPro" id="IPR038152">
    <property type="entry name" value="Carbam_trans_C_sf"/>
</dbReference>
<feature type="domain" description="Carbamoyltransferase C-terminal" evidence="3">
    <location>
        <begin position="435"/>
        <end position="603"/>
    </location>
</feature>
<keyword evidence="7" id="KW-1185">Reference proteome</keyword>